<evidence type="ECO:0000313" key="2">
    <source>
        <dbReference type="Proteomes" id="UP001302120"/>
    </source>
</evidence>
<proteinExistence type="predicted"/>
<sequence>MQKVLIIDTSILCVYLAVPGKETCGTDNDKWDKSRVEERFQLEQEQGTQFILPLATIIETGNHIAQANSRRYEIAQAFADILVKVADGVIPWKVFTTEVDELWSSEQLKQLATEWPSLASRKISIGDATIKTVAEYYAKTSSTLIVEIFTGDKGLKAYEPTTPPPTRRSSRRKA</sequence>
<evidence type="ECO:0008006" key="3">
    <source>
        <dbReference type="Google" id="ProtNLM"/>
    </source>
</evidence>
<accession>A0ABU5UFI7</accession>
<protein>
    <recommendedName>
        <fullName evidence="3">PIN domain-containing protein</fullName>
    </recommendedName>
</protein>
<keyword evidence="2" id="KW-1185">Reference proteome</keyword>
<gene>
    <name evidence="1" type="ORF">VB620_07695</name>
</gene>
<reference evidence="1 2" key="1">
    <citation type="submission" date="2023-12" db="EMBL/GenBank/DDBJ databases">
        <title>Baltic Sea Cyanobacteria.</title>
        <authorList>
            <person name="Delbaje E."/>
            <person name="Fewer D.P."/>
            <person name="Shishido T.K."/>
        </authorList>
    </citation>
    <scope>NUCLEOTIDE SEQUENCE [LARGE SCALE GENOMIC DNA]</scope>
    <source>
        <strain evidence="1 2">UHCC-0300</strain>
    </source>
</reference>
<dbReference type="EMBL" id="JAYGHG010000008">
    <property type="protein sequence ID" value="MEA5581221.1"/>
    <property type="molecule type" value="Genomic_DNA"/>
</dbReference>
<organism evidence="1 2">
    <name type="scientific">Nodularia harveyana UHCC-0300</name>
    <dbReference type="NCBI Taxonomy" id="2974287"/>
    <lineage>
        <taxon>Bacteria</taxon>
        <taxon>Bacillati</taxon>
        <taxon>Cyanobacteriota</taxon>
        <taxon>Cyanophyceae</taxon>
        <taxon>Nostocales</taxon>
        <taxon>Nodulariaceae</taxon>
        <taxon>Nodularia</taxon>
    </lineage>
</organism>
<comment type="caution">
    <text evidence="1">The sequence shown here is derived from an EMBL/GenBank/DDBJ whole genome shotgun (WGS) entry which is preliminary data.</text>
</comment>
<evidence type="ECO:0000313" key="1">
    <source>
        <dbReference type="EMBL" id="MEA5581221.1"/>
    </source>
</evidence>
<dbReference type="Proteomes" id="UP001302120">
    <property type="component" value="Unassembled WGS sequence"/>
</dbReference>
<dbReference type="RefSeq" id="WP_323195554.1">
    <property type="nucleotide sequence ID" value="NZ_JAYGHG010000008.1"/>
</dbReference>
<name>A0ABU5UFI7_9CYAN</name>